<dbReference type="InterPro" id="IPR011042">
    <property type="entry name" value="6-blade_b-propeller_TolB-like"/>
</dbReference>
<dbReference type="Gene3D" id="2.120.10.30">
    <property type="entry name" value="TolB, C-terminal domain"/>
    <property type="match status" value="1"/>
</dbReference>
<gene>
    <name evidence="1" type="ORF">BYL167_LOCUS23347</name>
</gene>
<evidence type="ECO:0000313" key="1">
    <source>
        <dbReference type="EMBL" id="CAF4193605.1"/>
    </source>
</evidence>
<dbReference type="EMBL" id="CAJOBH010016464">
    <property type="protein sequence ID" value="CAF4193605.1"/>
    <property type="molecule type" value="Genomic_DNA"/>
</dbReference>
<reference evidence="1" key="1">
    <citation type="submission" date="2021-02" db="EMBL/GenBank/DDBJ databases">
        <authorList>
            <person name="Nowell W R."/>
        </authorList>
    </citation>
    <scope>NUCLEOTIDE SEQUENCE</scope>
</reference>
<accession>A0A8S2RZX3</accession>
<sequence>MKIVADHQFLESPMGIYVDRKGNMYVGDLGKNRIVKYLANNQGIQVIGQGEIGNPSSVYVDEDGDGALY</sequence>
<feature type="non-terminal residue" evidence="1">
    <location>
        <position position="69"/>
    </location>
</feature>
<comment type="caution">
    <text evidence="1">The sequence shown here is derived from an EMBL/GenBank/DDBJ whole genome shotgun (WGS) entry which is preliminary data.</text>
</comment>
<dbReference type="SUPFAM" id="SSF101898">
    <property type="entry name" value="NHL repeat"/>
    <property type="match status" value="1"/>
</dbReference>
<dbReference type="AlphaFoldDB" id="A0A8S2RZX3"/>
<organism evidence="1 2">
    <name type="scientific">Rotaria magnacalcarata</name>
    <dbReference type="NCBI Taxonomy" id="392030"/>
    <lineage>
        <taxon>Eukaryota</taxon>
        <taxon>Metazoa</taxon>
        <taxon>Spiralia</taxon>
        <taxon>Gnathifera</taxon>
        <taxon>Rotifera</taxon>
        <taxon>Eurotatoria</taxon>
        <taxon>Bdelloidea</taxon>
        <taxon>Philodinida</taxon>
        <taxon>Philodinidae</taxon>
        <taxon>Rotaria</taxon>
    </lineage>
</organism>
<proteinExistence type="predicted"/>
<protein>
    <submittedName>
        <fullName evidence="1">Uncharacterized protein</fullName>
    </submittedName>
</protein>
<name>A0A8S2RZX3_9BILA</name>
<evidence type="ECO:0000313" key="2">
    <source>
        <dbReference type="Proteomes" id="UP000681967"/>
    </source>
</evidence>
<dbReference type="Proteomes" id="UP000681967">
    <property type="component" value="Unassembled WGS sequence"/>
</dbReference>